<gene>
    <name evidence="2" type="ORF">ICC18_16625</name>
</gene>
<evidence type="ECO:0000313" key="3">
    <source>
        <dbReference type="Proteomes" id="UP000650466"/>
    </source>
</evidence>
<evidence type="ECO:0000313" key="2">
    <source>
        <dbReference type="EMBL" id="MBD0381750.1"/>
    </source>
</evidence>
<proteinExistence type="predicted"/>
<feature type="domain" description="PRC-barrel" evidence="1">
    <location>
        <begin position="90"/>
        <end position="158"/>
    </location>
</feature>
<dbReference type="SUPFAM" id="SSF50346">
    <property type="entry name" value="PRC-barrel domain"/>
    <property type="match status" value="2"/>
</dbReference>
<keyword evidence="3" id="KW-1185">Reference proteome</keyword>
<dbReference type="InterPro" id="IPR011033">
    <property type="entry name" value="PRC_barrel-like_sf"/>
</dbReference>
<accession>A0A926KPY1</accession>
<dbReference type="EMBL" id="JACVVD010000005">
    <property type="protein sequence ID" value="MBD0381750.1"/>
    <property type="molecule type" value="Genomic_DNA"/>
</dbReference>
<sequence length="174" mass="19492">MRKAHDLIGLPVLTVESGKQIGQVKDLLLDPTWNIRGIVLETKHWFSSLRYIPWEDLIAAGEDAITIPNDSVIQELEQADGHQYALLEGSRKIKGLPIVTVGGQQLGMVEDVYLNLEWGTQIVGYELSEGFISDLKEGRRWLPMPESATKGEDAIIVPVHCTQELEELFVSKEE</sequence>
<comment type="caution">
    <text evidence="2">The sequence shown here is derived from an EMBL/GenBank/DDBJ whole genome shotgun (WGS) entry which is preliminary data.</text>
</comment>
<name>A0A926KPY1_9BACL</name>
<organism evidence="2 3">
    <name type="scientific">Paenibacillus sedimenti</name>
    <dbReference type="NCBI Taxonomy" id="2770274"/>
    <lineage>
        <taxon>Bacteria</taxon>
        <taxon>Bacillati</taxon>
        <taxon>Bacillota</taxon>
        <taxon>Bacilli</taxon>
        <taxon>Bacillales</taxon>
        <taxon>Paenibacillaceae</taxon>
        <taxon>Paenibacillus</taxon>
    </lineage>
</organism>
<dbReference type="AlphaFoldDB" id="A0A926KPY1"/>
<protein>
    <submittedName>
        <fullName evidence="2">PRC-barrel domain-containing protein</fullName>
    </submittedName>
</protein>
<feature type="domain" description="PRC-barrel" evidence="1">
    <location>
        <begin position="3"/>
        <end position="70"/>
    </location>
</feature>
<dbReference type="Proteomes" id="UP000650466">
    <property type="component" value="Unassembled WGS sequence"/>
</dbReference>
<dbReference type="Pfam" id="PF05239">
    <property type="entry name" value="PRC"/>
    <property type="match status" value="2"/>
</dbReference>
<dbReference type="RefSeq" id="WP_188175546.1">
    <property type="nucleotide sequence ID" value="NZ_JACVVD010000005.1"/>
</dbReference>
<dbReference type="Gene3D" id="2.30.30.240">
    <property type="entry name" value="PRC-barrel domain"/>
    <property type="match status" value="2"/>
</dbReference>
<evidence type="ECO:0000259" key="1">
    <source>
        <dbReference type="Pfam" id="PF05239"/>
    </source>
</evidence>
<dbReference type="InterPro" id="IPR027275">
    <property type="entry name" value="PRC-brl_dom"/>
</dbReference>
<reference evidence="2" key="1">
    <citation type="submission" date="2020-09" db="EMBL/GenBank/DDBJ databases">
        <title>Draft Genome Sequence of Paenibacillus sp. WST5.</title>
        <authorList>
            <person name="Bao Z."/>
        </authorList>
    </citation>
    <scope>NUCLEOTIDE SEQUENCE</scope>
    <source>
        <strain evidence="2">WST5</strain>
    </source>
</reference>